<sequence length="96" mass="11147">MTNKRKNEINIYILCCKKDELISQDWSQRRSSRARTRDTATKERPAVNSFSPRSIMAFCNVRPWLLCTVIAHARRIGICKREQETPDLPVQKSGLL</sequence>
<accession>A0A8H3LRV2</accession>
<evidence type="ECO:0000256" key="1">
    <source>
        <dbReference type="SAM" id="MobiDB-lite"/>
    </source>
</evidence>
<name>A0A8H3LRV2_9GLOM</name>
<feature type="compositionally biased region" description="Basic and acidic residues" evidence="1">
    <location>
        <begin position="35"/>
        <end position="45"/>
    </location>
</feature>
<protein>
    <submittedName>
        <fullName evidence="2">Uncharacterized protein</fullName>
    </submittedName>
</protein>
<proteinExistence type="predicted"/>
<reference evidence="2" key="1">
    <citation type="submission" date="2019-10" db="EMBL/GenBank/DDBJ databases">
        <title>Conservation and host-specific expression of non-tandemly repeated heterogenous ribosome RNA gene in arbuscular mycorrhizal fungi.</title>
        <authorList>
            <person name="Maeda T."/>
            <person name="Kobayashi Y."/>
            <person name="Nakagawa T."/>
            <person name="Ezawa T."/>
            <person name="Yamaguchi K."/>
            <person name="Bino T."/>
            <person name="Nishimoto Y."/>
            <person name="Shigenobu S."/>
            <person name="Kawaguchi M."/>
        </authorList>
    </citation>
    <scope>NUCLEOTIDE SEQUENCE</scope>
    <source>
        <strain evidence="2">HR1</strain>
    </source>
</reference>
<gene>
    <name evidence="2" type="ORF">RCL2_001707100</name>
</gene>
<evidence type="ECO:0000313" key="3">
    <source>
        <dbReference type="Proteomes" id="UP000615446"/>
    </source>
</evidence>
<evidence type="ECO:0000313" key="2">
    <source>
        <dbReference type="EMBL" id="GES90209.1"/>
    </source>
</evidence>
<dbReference type="Proteomes" id="UP000615446">
    <property type="component" value="Unassembled WGS sequence"/>
</dbReference>
<feature type="region of interest" description="Disordered" evidence="1">
    <location>
        <begin position="27"/>
        <end position="46"/>
    </location>
</feature>
<comment type="caution">
    <text evidence="2">The sequence shown here is derived from an EMBL/GenBank/DDBJ whole genome shotgun (WGS) entry which is preliminary data.</text>
</comment>
<organism evidence="2 3">
    <name type="scientific">Rhizophagus clarus</name>
    <dbReference type="NCBI Taxonomy" id="94130"/>
    <lineage>
        <taxon>Eukaryota</taxon>
        <taxon>Fungi</taxon>
        <taxon>Fungi incertae sedis</taxon>
        <taxon>Mucoromycota</taxon>
        <taxon>Glomeromycotina</taxon>
        <taxon>Glomeromycetes</taxon>
        <taxon>Glomerales</taxon>
        <taxon>Glomeraceae</taxon>
        <taxon>Rhizophagus</taxon>
    </lineage>
</organism>
<dbReference type="AlphaFoldDB" id="A0A8H3LRV2"/>
<dbReference type="EMBL" id="BLAL01000194">
    <property type="protein sequence ID" value="GES90209.1"/>
    <property type="molecule type" value="Genomic_DNA"/>
</dbReference>